<name>A0A6I6XEV6_PSEPU</name>
<organism evidence="2 3">
    <name type="scientific">Pseudomonas putida</name>
    <name type="common">Arthrobacter siderocapsulatus</name>
    <dbReference type="NCBI Taxonomy" id="303"/>
    <lineage>
        <taxon>Bacteria</taxon>
        <taxon>Pseudomonadati</taxon>
        <taxon>Pseudomonadota</taxon>
        <taxon>Gammaproteobacteria</taxon>
        <taxon>Pseudomonadales</taxon>
        <taxon>Pseudomonadaceae</taxon>
        <taxon>Pseudomonas</taxon>
    </lineage>
</organism>
<protein>
    <submittedName>
        <fullName evidence="2">NAD(P)-dependent oxidoreductase</fullName>
    </submittedName>
</protein>
<accession>A0A6I6XEV6</accession>
<proteinExistence type="predicted"/>
<dbReference type="InterPro" id="IPR001509">
    <property type="entry name" value="Epimerase_deHydtase"/>
</dbReference>
<evidence type="ECO:0000313" key="2">
    <source>
        <dbReference type="EMBL" id="QHG63825.1"/>
    </source>
</evidence>
<dbReference type="RefSeq" id="WP_159409299.1">
    <property type="nucleotide sequence ID" value="NZ_CP026115.2"/>
</dbReference>
<gene>
    <name evidence="2" type="ORF">C2H86_05045</name>
</gene>
<dbReference type="Proteomes" id="UP000464480">
    <property type="component" value="Chromosome"/>
</dbReference>
<sequence length="269" mass="29293">MMYVIGSRGRLGQAICNRYAPADVVQLERGAYAGWCAADARAHIEAYFAPRVQPGDVVFVCSGLLDPALGREALEAVNLDLPRNLIEALVPMGVQVVTFGTVMEEILTANPYVDSKRRLGDYVAEQHRLGAPVTHVRIHTLYGGGEPSPFMFLGLIAKALRSDARFAMTSGRQLREYHHVDDDAAAIYQLVDKRVHGVLALSHGRPVTLAALAQSVFAAADKPDLLGLGELADPPQENFEHIFSQPQVLADCIFRDTLAGVNDYMKALV</sequence>
<dbReference type="Pfam" id="PF01370">
    <property type="entry name" value="Epimerase"/>
    <property type="match status" value="1"/>
</dbReference>
<dbReference type="AlphaFoldDB" id="A0A6I6XEV6"/>
<reference evidence="2 3" key="1">
    <citation type="submission" date="2020-02" db="EMBL/GenBank/DDBJ databases">
        <title>Pseudomonas Putida W5 Complete Genome Assembly.</title>
        <authorList>
            <person name="Yuan Z.-C."/>
            <person name="Shaw G.A."/>
            <person name="Cusano A.D."/>
            <person name="Caddey B.J."/>
            <person name="Weselowski B.J."/>
        </authorList>
    </citation>
    <scope>NUCLEOTIDE SEQUENCE [LARGE SCALE GENOMIC DNA]</scope>
    <source>
        <strain evidence="2 3">W5</strain>
    </source>
</reference>
<dbReference type="InterPro" id="IPR036291">
    <property type="entry name" value="NAD(P)-bd_dom_sf"/>
</dbReference>
<feature type="domain" description="NAD-dependent epimerase/dehydratase" evidence="1">
    <location>
        <begin position="2"/>
        <end position="193"/>
    </location>
</feature>
<dbReference type="EMBL" id="CP026115">
    <property type="protein sequence ID" value="QHG63825.1"/>
    <property type="molecule type" value="Genomic_DNA"/>
</dbReference>
<dbReference type="SUPFAM" id="SSF51735">
    <property type="entry name" value="NAD(P)-binding Rossmann-fold domains"/>
    <property type="match status" value="1"/>
</dbReference>
<dbReference type="Gene3D" id="3.40.50.720">
    <property type="entry name" value="NAD(P)-binding Rossmann-like Domain"/>
    <property type="match status" value="1"/>
</dbReference>
<evidence type="ECO:0000259" key="1">
    <source>
        <dbReference type="Pfam" id="PF01370"/>
    </source>
</evidence>
<evidence type="ECO:0000313" key="3">
    <source>
        <dbReference type="Proteomes" id="UP000464480"/>
    </source>
</evidence>